<evidence type="ECO:0000313" key="2">
    <source>
        <dbReference type="Proteomes" id="UP000765509"/>
    </source>
</evidence>
<dbReference type="EMBL" id="AVOT02026977">
    <property type="protein sequence ID" value="MBW0518915.1"/>
    <property type="molecule type" value="Genomic_DNA"/>
</dbReference>
<sequence>MTHNQIEIGFHRCRTPNSHKSPSKTVTSRNLDCPFKLYSRKYAKSSTWTLKVKNPEQRHDAIVNTMEHPAFRKLNVQETSQNYQMSLSLLIPRKIKAQL</sequence>
<dbReference type="OrthoDB" id="3356549at2759"/>
<organism evidence="1 2">
    <name type="scientific">Austropuccinia psidii MF-1</name>
    <dbReference type="NCBI Taxonomy" id="1389203"/>
    <lineage>
        <taxon>Eukaryota</taxon>
        <taxon>Fungi</taxon>
        <taxon>Dikarya</taxon>
        <taxon>Basidiomycota</taxon>
        <taxon>Pucciniomycotina</taxon>
        <taxon>Pucciniomycetes</taxon>
        <taxon>Pucciniales</taxon>
        <taxon>Sphaerophragmiaceae</taxon>
        <taxon>Austropuccinia</taxon>
    </lineage>
</organism>
<dbReference type="Proteomes" id="UP000765509">
    <property type="component" value="Unassembled WGS sequence"/>
</dbReference>
<proteinExistence type="predicted"/>
<gene>
    <name evidence="1" type="ORF">O181_058630</name>
</gene>
<reference evidence="1" key="1">
    <citation type="submission" date="2021-03" db="EMBL/GenBank/DDBJ databases">
        <title>Draft genome sequence of rust myrtle Austropuccinia psidii MF-1, a brazilian biotype.</title>
        <authorList>
            <person name="Quecine M.C."/>
            <person name="Pachon D.M.R."/>
            <person name="Bonatelli M.L."/>
            <person name="Correr F.H."/>
            <person name="Franceschini L.M."/>
            <person name="Leite T.F."/>
            <person name="Margarido G.R.A."/>
            <person name="Almeida C.A."/>
            <person name="Ferrarezi J.A."/>
            <person name="Labate C.A."/>
        </authorList>
    </citation>
    <scope>NUCLEOTIDE SEQUENCE</scope>
    <source>
        <strain evidence="1">MF-1</strain>
    </source>
</reference>
<protein>
    <submittedName>
        <fullName evidence="1">Uncharacterized protein</fullName>
    </submittedName>
</protein>
<evidence type="ECO:0000313" key="1">
    <source>
        <dbReference type="EMBL" id="MBW0518915.1"/>
    </source>
</evidence>
<comment type="caution">
    <text evidence="1">The sequence shown here is derived from an EMBL/GenBank/DDBJ whole genome shotgun (WGS) entry which is preliminary data.</text>
</comment>
<keyword evidence="2" id="KW-1185">Reference proteome</keyword>
<dbReference type="AlphaFoldDB" id="A0A9Q3EGW7"/>
<name>A0A9Q3EGW7_9BASI</name>
<accession>A0A9Q3EGW7</accession>